<accession>A0A9J7MM77</accession>
<gene>
    <name evidence="14" type="primary">LOC118413167</name>
</gene>
<dbReference type="GeneID" id="118413167"/>
<evidence type="ECO:0000259" key="12">
    <source>
        <dbReference type="PROSITE" id="PS51233"/>
    </source>
</evidence>
<dbReference type="OMA" id="ECRCDES"/>
<dbReference type="FunFam" id="2.10.25.10:FF:001114">
    <property type="entry name" value="Uncharacterized protein"/>
    <property type="match status" value="1"/>
</dbReference>
<evidence type="ECO:0000313" key="14">
    <source>
        <dbReference type="RefSeq" id="XP_035672261.1"/>
    </source>
</evidence>
<evidence type="ECO:0000256" key="8">
    <source>
        <dbReference type="PROSITE-ProRule" id="PRU00043"/>
    </source>
</evidence>
<keyword evidence="2" id="KW-0812">Transmembrane</keyword>
<reference evidence="14" key="2">
    <citation type="submission" date="2025-08" db="UniProtKB">
        <authorList>
            <consortium name="RefSeq"/>
        </authorList>
    </citation>
    <scope>IDENTIFICATION</scope>
    <source>
        <strain evidence="14">S238N-H82</strain>
        <tissue evidence="14">Testes</tissue>
    </source>
</reference>
<keyword evidence="7" id="KW-0472">Membrane</keyword>
<feature type="domain" description="EGF-like" evidence="10">
    <location>
        <begin position="348"/>
        <end position="389"/>
    </location>
</feature>
<dbReference type="GO" id="GO:0005886">
    <property type="term" value="C:plasma membrane"/>
    <property type="evidence" value="ECO:0007669"/>
    <property type="project" value="InterPro"/>
</dbReference>
<feature type="domain" description="EGF-like" evidence="10">
    <location>
        <begin position="279"/>
        <end position="313"/>
    </location>
</feature>
<dbReference type="PANTHER" id="PTHR24025">
    <property type="entry name" value="DESMOGLEIN FAMILY MEMBER"/>
    <property type="match status" value="1"/>
</dbReference>
<evidence type="ECO:0000313" key="13">
    <source>
        <dbReference type="Proteomes" id="UP000001554"/>
    </source>
</evidence>
<dbReference type="CDD" id="cd11304">
    <property type="entry name" value="Cadherin_repeat"/>
    <property type="match status" value="2"/>
</dbReference>
<keyword evidence="3" id="KW-0677">Repeat</keyword>
<dbReference type="InterPro" id="IPR050971">
    <property type="entry name" value="Cadherin-domain_protein"/>
</dbReference>
<dbReference type="PRINTS" id="PR00205">
    <property type="entry name" value="CADHERIN"/>
</dbReference>
<proteinExistence type="predicted"/>
<dbReference type="GO" id="GO:0007156">
    <property type="term" value="P:homophilic cell adhesion via plasma membrane adhesion molecules"/>
    <property type="evidence" value="ECO:0007669"/>
    <property type="project" value="InterPro"/>
</dbReference>
<dbReference type="Gene3D" id="2.60.120.260">
    <property type="entry name" value="Galactose-binding domain-like"/>
    <property type="match status" value="1"/>
</dbReference>
<comment type="caution">
    <text evidence="9">Lacks conserved residue(s) required for the propagation of feature annotation.</text>
</comment>
<dbReference type="RefSeq" id="XP_035672261.1">
    <property type="nucleotide sequence ID" value="XM_035816368.1"/>
</dbReference>
<feature type="disulfide bond" evidence="9">
    <location>
        <begin position="413"/>
        <end position="422"/>
    </location>
</feature>
<dbReference type="OrthoDB" id="5971112at2759"/>
<feature type="disulfide bond" evidence="9">
    <location>
        <begin position="379"/>
        <end position="388"/>
    </location>
</feature>
<feature type="domain" description="VWFD" evidence="12">
    <location>
        <begin position="1"/>
        <end position="126"/>
    </location>
</feature>
<keyword evidence="9" id="KW-0245">EGF-like domain</keyword>
<keyword evidence="6" id="KW-1133">Transmembrane helix</keyword>
<evidence type="ECO:0000259" key="10">
    <source>
        <dbReference type="PROSITE" id="PS50026"/>
    </source>
</evidence>
<keyword evidence="5" id="KW-0130">Cell adhesion</keyword>
<evidence type="ECO:0000259" key="11">
    <source>
        <dbReference type="PROSITE" id="PS50268"/>
    </source>
</evidence>
<organism evidence="13 14">
    <name type="scientific">Branchiostoma floridae</name>
    <name type="common">Florida lancelet</name>
    <name type="synonym">Amphioxus</name>
    <dbReference type="NCBI Taxonomy" id="7739"/>
    <lineage>
        <taxon>Eukaryota</taxon>
        <taxon>Metazoa</taxon>
        <taxon>Chordata</taxon>
        <taxon>Cephalochordata</taxon>
        <taxon>Leptocardii</taxon>
        <taxon>Amphioxiformes</taxon>
        <taxon>Branchiostomatidae</taxon>
        <taxon>Branchiostoma</taxon>
    </lineage>
</organism>
<feature type="domain" description="EGF-like" evidence="10">
    <location>
        <begin position="395"/>
        <end position="423"/>
    </location>
</feature>
<dbReference type="InterPro" id="IPR000742">
    <property type="entry name" value="EGF"/>
</dbReference>
<dbReference type="PROSITE" id="PS01186">
    <property type="entry name" value="EGF_2"/>
    <property type="match status" value="5"/>
</dbReference>
<evidence type="ECO:0000256" key="1">
    <source>
        <dbReference type="ARBA" id="ARBA00004370"/>
    </source>
</evidence>
<dbReference type="InterPro" id="IPR002126">
    <property type="entry name" value="Cadherin-like_dom"/>
</dbReference>
<evidence type="ECO:0000256" key="3">
    <source>
        <dbReference type="ARBA" id="ARBA00022737"/>
    </source>
</evidence>
<feature type="domain" description="Cadherin" evidence="11">
    <location>
        <begin position="504"/>
        <end position="610"/>
    </location>
</feature>
<dbReference type="InterPro" id="IPR015919">
    <property type="entry name" value="Cadherin-like_sf"/>
</dbReference>
<comment type="subcellular location">
    <subcellularLocation>
        <location evidence="1">Membrane</location>
    </subcellularLocation>
</comment>
<dbReference type="PROSITE" id="PS00232">
    <property type="entry name" value="CADHERIN_1"/>
    <property type="match status" value="1"/>
</dbReference>
<evidence type="ECO:0000256" key="7">
    <source>
        <dbReference type="ARBA" id="ARBA00023136"/>
    </source>
</evidence>
<feature type="disulfide bond" evidence="9">
    <location>
        <begin position="303"/>
        <end position="312"/>
    </location>
</feature>
<dbReference type="PROSITE" id="PS50268">
    <property type="entry name" value="CADHERIN_2"/>
    <property type="match status" value="2"/>
</dbReference>
<dbReference type="KEGG" id="bfo:118413167"/>
<keyword evidence="9" id="KW-1015">Disulfide bond</keyword>
<protein>
    <submittedName>
        <fullName evidence="14">Protein eyes shut-like</fullName>
    </submittedName>
</protein>
<dbReference type="GO" id="GO:0005509">
    <property type="term" value="F:calcium ion binding"/>
    <property type="evidence" value="ECO:0007669"/>
    <property type="project" value="UniProtKB-UniRule"/>
</dbReference>
<feature type="disulfide bond" evidence="9">
    <location>
        <begin position="337"/>
        <end position="346"/>
    </location>
</feature>
<evidence type="ECO:0000256" key="9">
    <source>
        <dbReference type="PROSITE-ProRule" id="PRU00076"/>
    </source>
</evidence>
<dbReference type="InterPro" id="IPR001846">
    <property type="entry name" value="VWF_type-D"/>
</dbReference>
<dbReference type="SMART" id="SM00181">
    <property type="entry name" value="EGF"/>
    <property type="match status" value="8"/>
</dbReference>
<dbReference type="Proteomes" id="UP000001554">
    <property type="component" value="Chromosome 4"/>
</dbReference>
<dbReference type="Pfam" id="PF23106">
    <property type="entry name" value="EGF_Teneurin"/>
    <property type="match status" value="1"/>
</dbReference>
<dbReference type="PROSITE" id="PS50026">
    <property type="entry name" value="EGF_3"/>
    <property type="match status" value="5"/>
</dbReference>
<keyword evidence="13" id="KW-1185">Reference proteome</keyword>
<feature type="disulfide bond" evidence="9">
    <location>
        <begin position="481"/>
        <end position="490"/>
    </location>
</feature>
<feature type="domain" description="EGF-like" evidence="10">
    <location>
        <begin position="314"/>
        <end position="347"/>
    </location>
</feature>
<name>A0A9J7MM77_BRAFL</name>
<dbReference type="Pfam" id="PF25024">
    <property type="entry name" value="EGF_TEN"/>
    <property type="match status" value="1"/>
</dbReference>
<reference evidence="13" key="1">
    <citation type="journal article" date="2020" name="Nat. Ecol. Evol.">
        <title>Deeply conserved synteny resolves early events in vertebrate evolution.</title>
        <authorList>
            <person name="Simakov O."/>
            <person name="Marletaz F."/>
            <person name="Yue J.X."/>
            <person name="O'Connell B."/>
            <person name="Jenkins J."/>
            <person name="Brandt A."/>
            <person name="Calef R."/>
            <person name="Tung C.H."/>
            <person name="Huang T.K."/>
            <person name="Schmutz J."/>
            <person name="Satoh N."/>
            <person name="Yu J.K."/>
            <person name="Putnam N.H."/>
            <person name="Green R.E."/>
            <person name="Rokhsar D.S."/>
        </authorList>
    </citation>
    <scope>NUCLEOTIDE SEQUENCE [LARGE SCALE GENOMIC DNA]</scope>
    <source>
        <strain evidence="13">S238N-H82</strain>
    </source>
</reference>
<sequence>MFLASLDGTILQLNGSNQFRLGNGSVQLDIQRPAANVTTGGGVLLISFQYASGVTVTLDVQYGPMVGRHFINVLYTPTVDFLGETEGLCGFMDDIEENDFRGPNGTVYDNPVDFAESWRITSSHDAGGLYGSWSWNSSNFHASDVMDISYTDPTFVPIYSTDGLPERQILLATNLCESLGISGNLLAGCIYDVSVTNDSSLLEQESFKIGCPSQCSGKGRCVNSSCECLDGWSGADCSKGTDCSIQPTCFAVASCSMRGVCVDWDTCLCDHGWGGESCSQPTCTDLDSCSSHGTCVEYDVCECDQGWTGVSCALPDCSGVGDCSSRGECVGPDVCECHSGFRGQNCSLSLNCTELDNCNGQGLCVITPGDGQSNVSCRCYSGFTGTNCSDVSCPDVNECSGNGQCVEPNLCSCDAGFTGPSCANFSCEARDFCSGHGYCVNYDECRCDESWSGPSCSIANCSGVNDCSSNGVCLLPNTCECTSGYDGASCDQFSAPNENAPVFTNETFFASVRENVPIGTKVTTVSADDPDAGRNGYITYSISPGSSADMFLVDGETGDISTLTTLDYETLPEKTMSLVVIARDNGVPSLSASATVEVTVLDMNDHCPTFQDDATSIQRILRPGQSFRIVATDRDSGVNGKVTFSILGEENSGWYSVNESTGAVTLSDDIPPGTYTFVVVASDQAVIPCSTRVTVTVTVEESINAATSTVNTPNVFTPSRIFHTDDIITRPFNVYAPGTVIGRASDCYTICNACNRPSSCLLFTQRHCNCHNCGEYMYNRARTVNC</sequence>
<evidence type="ECO:0000256" key="6">
    <source>
        <dbReference type="ARBA" id="ARBA00022989"/>
    </source>
</evidence>
<dbReference type="AlphaFoldDB" id="A0A9J7MM77"/>
<feature type="domain" description="Cadherin" evidence="11">
    <location>
        <begin position="628"/>
        <end position="715"/>
    </location>
</feature>
<feature type="domain" description="EGF-like" evidence="10">
    <location>
        <begin position="457"/>
        <end position="491"/>
    </location>
</feature>
<dbReference type="Gene3D" id="2.10.25.10">
    <property type="entry name" value="Laminin"/>
    <property type="match status" value="4"/>
</dbReference>
<dbReference type="PROSITE" id="PS51233">
    <property type="entry name" value="VWFD"/>
    <property type="match status" value="1"/>
</dbReference>
<dbReference type="FunFam" id="2.60.40.60:FF:000020">
    <property type="entry name" value="Dachsous cadherin-related 1b"/>
    <property type="match status" value="1"/>
</dbReference>
<dbReference type="InterPro" id="IPR020894">
    <property type="entry name" value="Cadherin_CS"/>
</dbReference>
<dbReference type="SUPFAM" id="SSF49313">
    <property type="entry name" value="Cadherin-like"/>
    <property type="match status" value="2"/>
</dbReference>
<evidence type="ECO:0000256" key="2">
    <source>
        <dbReference type="ARBA" id="ARBA00022692"/>
    </source>
</evidence>
<keyword evidence="4 8" id="KW-0106">Calcium</keyword>
<dbReference type="SMART" id="SM00112">
    <property type="entry name" value="CA"/>
    <property type="match status" value="2"/>
</dbReference>
<dbReference type="Gene3D" id="2.60.40.60">
    <property type="entry name" value="Cadherins"/>
    <property type="match status" value="2"/>
</dbReference>
<dbReference type="Pfam" id="PF00028">
    <property type="entry name" value="Cadherin"/>
    <property type="match status" value="2"/>
</dbReference>
<evidence type="ECO:0000256" key="4">
    <source>
        <dbReference type="ARBA" id="ARBA00022837"/>
    </source>
</evidence>
<dbReference type="PROSITE" id="PS00022">
    <property type="entry name" value="EGF_1"/>
    <property type="match status" value="5"/>
</dbReference>
<evidence type="ECO:0000256" key="5">
    <source>
        <dbReference type="ARBA" id="ARBA00022889"/>
    </source>
</evidence>
<dbReference type="PANTHER" id="PTHR24025:SF31">
    <property type="entry name" value="NEURAL-CADHERIN"/>
    <property type="match status" value="1"/>
</dbReference>